<dbReference type="SUPFAM" id="SSF48452">
    <property type="entry name" value="TPR-like"/>
    <property type="match status" value="1"/>
</dbReference>
<name>A0ABV6X9H9_9ACTN</name>
<evidence type="ECO:0000256" key="3">
    <source>
        <dbReference type="SAM" id="MobiDB-lite"/>
    </source>
</evidence>
<evidence type="ECO:0000313" key="6">
    <source>
        <dbReference type="Proteomes" id="UP001592530"/>
    </source>
</evidence>
<dbReference type="InterPro" id="IPR011990">
    <property type="entry name" value="TPR-like_helical_dom_sf"/>
</dbReference>
<dbReference type="InterPro" id="IPR016032">
    <property type="entry name" value="Sig_transdc_resp-reg_C-effctor"/>
</dbReference>
<feature type="compositionally biased region" description="Basic and acidic residues" evidence="3">
    <location>
        <begin position="254"/>
        <end position="265"/>
    </location>
</feature>
<feature type="domain" description="HTH luxR-type" evidence="4">
    <location>
        <begin position="885"/>
        <end position="950"/>
    </location>
</feature>
<dbReference type="SUPFAM" id="SSF52540">
    <property type="entry name" value="P-loop containing nucleoside triphosphate hydrolases"/>
    <property type="match status" value="1"/>
</dbReference>
<dbReference type="Pfam" id="PF13191">
    <property type="entry name" value="AAA_16"/>
    <property type="match status" value="1"/>
</dbReference>
<protein>
    <submittedName>
        <fullName evidence="5">AAA family ATPase</fullName>
    </submittedName>
</protein>
<dbReference type="InterPro" id="IPR027417">
    <property type="entry name" value="P-loop_NTPase"/>
</dbReference>
<dbReference type="RefSeq" id="WP_380557007.1">
    <property type="nucleotide sequence ID" value="NZ_JBHEZY010000013.1"/>
</dbReference>
<dbReference type="CDD" id="cd06170">
    <property type="entry name" value="LuxR_C_like"/>
    <property type="match status" value="1"/>
</dbReference>
<dbReference type="Gene3D" id="1.25.40.10">
    <property type="entry name" value="Tetratricopeptide repeat domain"/>
    <property type="match status" value="1"/>
</dbReference>
<dbReference type="Gene3D" id="1.10.10.10">
    <property type="entry name" value="Winged helix-like DNA-binding domain superfamily/Winged helix DNA-binding domain"/>
    <property type="match status" value="1"/>
</dbReference>
<dbReference type="EMBL" id="JBHEZY010000013">
    <property type="protein sequence ID" value="MFC1434549.1"/>
    <property type="molecule type" value="Genomic_DNA"/>
</dbReference>
<evidence type="ECO:0000259" key="4">
    <source>
        <dbReference type="PROSITE" id="PS50043"/>
    </source>
</evidence>
<dbReference type="InterPro" id="IPR041664">
    <property type="entry name" value="AAA_16"/>
</dbReference>
<feature type="region of interest" description="Disordered" evidence="3">
    <location>
        <begin position="240"/>
        <end position="271"/>
    </location>
</feature>
<proteinExistence type="predicted"/>
<accession>A0ABV6X9H9</accession>
<dbReference type="Pfam" id="PF00196">
    <property type="entry name" value="GerE"/>
    <property type="match status" value="1"/>
</dbReference>
<dbReference type="PANTHER" id="PTHR16305">
    <property type="entry name" value="TESTICULAR SOLUBLE ADENYLYL CYCLASE"/>
    <property type="match status" value="1"/>
</dbReference>
<dbReference type="PRINTS" id="PR00038">
    <property type="entry name" value="HTHLUXR"/>
</dbReference>
<dbReference type="SUPFAM" id="SSF46894">
    <property type="entry name" value="C-terminal effector domain of the bipartite response regulators"/>
    <property type="match status" value="1"/>
</dbReference>
<dbReference type="PROSITE" id="PS50043">
    <property type="entry name" value="HTH_LUXR_2"/>
    <property type="match status" value="1"/>
</dbReference>
<evidence type="ECO:0000256" key="1">
    <source>
        <dbReference type="ARBA" id="ARBA00022741"/>
    </source>
</evidence>
<gene>
    <name evidence="5" type="ORF">ACEZDB_28305</name>
</gene>
<keyword evidence="2" id="KW-0067">ATP-binding</keyword>
<dbReference type="PANTHER" id="PTHR16305:SF35">
    <property type="entry name" value="TRANSCRIPTIONAL ACTIVATOR DOMAIN"/>
    <property type="match status" value="1"/>
</dbReference>
<dbReference type="InterPro" id="IPR000792">
    <property type="entry name" value="Tscrpt_reg_LuxR_C"/>
</dbReference>
<evidence type="ECO:0000256" key="2">
    <source>
        <dbReference type="ARBA" id="ARBA00022840"/>
    </source>
</evidence>
<keyword evidence="1" id="KW-0547">Nucleotide-binding</keyword>
<reference evidence="5 6" key="1">
    <citation type="submission" date="2024-09" db="EMBL/GenBank/DDBJ databases">
        <authorList>
            <person name="Lee S.D."/>
        </authorList>
    </citation>
    <scope>NUCLEOTIDE SEQUENCE [LARGE SCALE GENOMIC DNA]</scope>
    <source>
        <strain evidence="5 6">N1-3</strain>
    </source>
</reference>
<sequence length="970" mass="100454">MTPTPVRTTARLLAGPPPIRPLDRDGFLDTARAALRSRPVLRITGPAGIGKSTLVQALADEARAQGVTTLRCAPGPDDSLLPYGALVDLLAPVGPESLARLPAEPRAALRAALLRGPEPTDGRDRLALRLAVVELLSGLTADGAPLLLVLDGVHWLDRPSAELLVYVAHRADPLGLRIVSTERSGEDPPPLYPPGTLELAVPPLSLSGVEQLLAQDAGPGAADLPVRLLRQIHEVSGGNPSYALALAPHHPGSRHPDDRHPEGRGAADGPYVPSALRRRLLASAAGLPPQTRALLLLAATAARPTLDLLRAAGVADPAAVLAGPERLGLVGTDADGAVRFGHPMQRAALLDDATTRERLAAHTVLAELVPDPVERARHLALATPYQDAALAELLSGAAASARTAGRPDTAYELAVLAVERTPAGHHADRTDRLLDAAGFAVDAGMHEEARRAAESVLATPAGPADPDQRVRARLVLLETAGQALGDTRGLIEAGLADAIGNAGLQARLRLWAAVRALLGGSTATAAEQAARAAELAALADDRSTRVSALGLLATVQAMRGTPGDAEHTLALALSAADSLAGPADDRSLMRRQALAELDADQVVEAHARITALLERSQARAGVEDSLATLVALVRVQVRRGECAQALATAERCGRLLTDADLPSPLAAYAAALAETAAGTLDRARAAAGAAVDGSTADGDRLFLIRALGALGTAQLLAGSPDGAAAAVESLQRARELGAAMELADPDTVRRLADLAEALALLGETAEAAEVLAEARSLTAGWTPPWGGGALAALERAEGLVQAALGRIGAAADALSASAERLRGLPLPLELVRTLIAWGGAERRARHRVVARAALTEAAGICRLLAAAPLLQRAEEELDRLSPGERVRTAMELTASEQRVADLVSAGATNREVAAALFVSVKTVEGTLSRVYRKLGVRSRTGLARAADIRGHELFTDRARDTPLMRGVRTS</sequence>
<organism evidence="5 6">
    <name type="scientific">Streptacidiphilus alkalitolerans</name>
    <dbReference type="NCBI Taxonomy" id="3342712"/>
    <lineage>
        <taxon>Bacteria</taxon>
        <taxon>Bacillati</taxon>
        <taxon>Actinomycetota</taxon>
        <taxon>Actinomycetes</taxon>
        <taxon>Kitasatosporales</taxon>
        <taxon>Streptomycetaceae</taxon>
        <taxon>Streptacidiphilus</taxon>
    </lineage>
</organism>
<dbReference type="InterPro" id="IPR036388">
    <property type="entry name" value="WH-like_DNA-bd_sf"/>
</dbReference>
<dbReference type="SMART" id="SM00421">
    <property type="entry name" value="HTH_LUXR"/>
    <property type="match status" value="1"/>
</dbReference>
<evidence type="ECO:0000313" key="5">
    <source>
        <dbReference type="EMBL" id="MFC1434549.1"/>
    </source>
</evidence>
<dbReference type="Proteomes" id="UP001592530">
    <property type="component" value="Unassembled WGS sequence"/>
</dbReference>
<comment type="caution">
    <text evidence="5">The sequence shown here is derived from an EMBL/GenBank/DDBJ whole genome shotgun (WGS) entry which is preliminary data.</text>
</comment>